<protein>
    <submittedName>
        <fullName evidence="1">Uncharacterized protein</fullName>
    </submittedName>
</protein>
<sequence length="137" mass="16237">MRLDVVRYVLKTSPFSILADVREYGDVKRRLRIAQDNAENAARGLVKDMGRADENYVRLHIGCMVKSICTKYDPAINMDVPYFYSHNCDSFNFSRPCDKTDCLFYKRNQAHFDARKQLENLTHIKNNFWKQKFLFVR</sequence>
<dbReference type="EMBL" id="DVJI01000009">
    <property type="protein sequence ID" value="HIS70698.1"/>
    <property type="molecule type" value="Genomic_DNA"/>
</dbReference>
<reference evidence="1" key="1">
    <citation type="submission" date="2020-10" db="EMBL/GenBank/DDBJ databases">
        <authorList>
            <person name="Gilroy R."/>
        </authorList>
    </citation>
    <scope>NUCLEOTIDE SEQUENCE</scope>
    <source>
        <strain evidence="1">ChiGjej3B3-5194</strain>
    </source>
</reference>
<organism evidence="1 2">
    <name type="scientific">Candidatus Enterousia intestinigallinarum</name>
    <dbReference type="NCBI Taxonomy" id="2840790"/>
    <lineage>
        <taxon>Bacteria</taxon>
        <taxon>Pseudomonadati</taxon>
        <taxon>Pseudomonadota</taxon>
        <taxon>Alphaproteobacteria</taxon>
        <taxon>Candidatus Enterousia</taxon>
    </lineage>
</organism>
<dbReference type="Proteomes" id="UP000886742">
    <property type="component" value="Unassembled WGS sequence"/>
</dbReference>
<evidence type="ECO:0000313" key="2">
    <source>
        <dbReference type="Proteomes" id="UP000886742"/>
    </source>
</evidence>
<reference evidence="1" key="2">
    <citation type="journal article" date="2021" name="PeerJ">
        <title>Extensive microbial diversity within the chicken gut microbiome revealed by metagenomics and culture.</title>
        <authorList>
            <person name="Gilroy R."/>
            <person name="Ravi A."/>
            <person name="Getino M."/>
            <person name="Pursley I."/>
            <person name="Horton D.L."/>
            <person name="Alikhan N.F."/>
            <person name="Baker D."/>
            <person name="Gharbi K."/>
            <person name="Hall N."/>
            <person name="Watson M."/>
            <person name="Adriaenssens E.M."/>
            <person name="Foster-Nyarko E."/>
            <person name="Jarju S."/>
            <person name="Secka A."/>
            <person name="Antonio M."/>
            <person name="Oren A."/>
            <person name="Chaudhuri R.R."/>
            <person name="La Ragione R."/>
            <person name="Hildebrand F."/>
            <person name="Pallen M.J."/>
        </authorList>
    </citation>
    <scope>NUCLEOTIDE SEQUENCE</scope>
    <source>
        <strain evidence="1">ChiGjej3B3-5194</strain>
    </source>
</reference>
<dbReference type="AlphaFoldDB" id="A0A9D1FGR1"/>
<accession>A0A9D1FGR1</accession>
<name>A0A9D1FGR1_9PROT</name>
<proteinExistence type="predicted"/>
<gene>
    <name evidence="1" type="ORF">IAD02_01780</name>
</gene>
<comment type="caution">
    <text evidence="1">The sequence shown here is derived from an EMBL/GenBank/DDBJ whole genome shotgun (WGS) entry which is preliminary data.</text>
</comment>
<evidence type="ECO:0000313" key="1">
    <source>
        <dbReference type="EMBL" id="HIS70698.1"/>
    </source>
</evidence>